<comment type="similarity">
    <text evidence="1 9">Belongs to the peptidase A1 family.</text>
</comment>
<dbReference type="STRING" id="1043004.A0A074XRP7"/>
<dbReference type="GeneID" id="25416351"/>
<feature type="active site" evidence="8">
    <location>
        <position position="87"/>
    </location>
</feature>
<keyword evidence="13" id="KW-1185">Reference proteome</keyword>
<evidence type="ECO:0000259" key="11">
    <source>
        <dbReference type="PROSITE" id="PS51767"/>
    </source>
</evidence>
<evidence type="ECO:0000313" key="12">
    <source>
        <dbReference type="EMBL" id="KEQ77246.1"/>
    </source>
</evidence>
<dbReference type="CDD" id="cd05474">
    <property type="entry name" value="SAP_like"/>
    <property type="match status" value="1"/>
</dbReference>
<dbReference type="InterPro" id="IPR021109">
    <property type="entry name" value="Peptidase_aspartic_dom_sf"/>
</dbReference>
<dbReference type="Pfam" id="PF00026">
    <property type="entry name" value="Asp"/>
    <property type="match status" value="1"/>
</dbReference>
<evidence type="ECO:0000256" key="9">
    <source>
        <dbReference type="RuleBase" id="RU000454"/>
    </source>
</evidence>
<evidence type="ECO:0000256" key="7">
    <source>
        <dbReference type="ARBA" id="ARBA00068059"/>
    </source>
</evidence>
<name>A0A074XRP7_9PEZI</name>
<dbReference type="PROSITE" id="PS00141">
    <property type="entry name" value="ASP_PROTEASE"/>
    <property type="match status" value="1"/>
</dbReference>
<dbReference type="HOGENOM" id="CLU_013253_9_3_1"/>
<dbReference type="OrthoDB" id="771136at2759"/>
<evidence type="ECO:0000256" key="3">
    <source>
        <dbReference type="ARBA" id="ARBA00022729"/>
    </source>
</evidence>
<keyword evidence="2 9" id="KW-0645">Protease</keyword>
<accession>A0A074XRP7</accession>
<dbReference type="Proteomes" id="UP000027730">
    <property type="component" value="Unassembled WGS sequence"/>
</dbReference>
<evidence type="ECO:0000256" key="8">
    <source>
        <dbReference type="PIRSR" id="PIRSR601461-1"/>
    </source>
</evidence>
<evidence type="ECO:0000256" key="5">
    <source>
        <dbReference type="ARBA" id="ARBA00022801"/>
    </source>
</evidence>
<evidence type="ECO:0000256" key="6">
    <source>
        <dbReference type="ARBA" id="ARBA00067536"/>
    </source>
</evidence>
<dbReference type="SUPFAM" id="SSF50630">
    <property type="entry name" value="Acid proteases"/>
    <property type="match status" value="1"/>
</dbReference>
<dbReference type="GO" id="GO:0006508">
    <property type="term" value="P:proteolysis"/>
    <property type="evidence" value="ECO:0007669"/>
    <property type="project" value="UniProtKB-KW"/>
</dbReference>
<dbReference type="Gene3D" id="2.40.70.10">
    <property type="entry name" value="Acid Proteases"/>
    <property type="match status" value="2"/>
</dbReference>
<gene>
    <name evidence="12" type="ORF">M436DRAFT_78972</name>
</gene>
<dbReference type="PRINTS" id="PR00792">
    <property type="entry name" value="PEPSIN"/>
</dbReference>
<dbReference type="InterPro" id="IPR001969">
    <property type="entry name" value="Aspartic_peptidase_AS"/>
</dbReference>
<evidence type="ECO:0000313" key="13">
    <source>
        <dbReference type="Proteomes" id="UP000027730"/>
    </source>
</evidence>
<dbReference type="GO" id="GO:0004190">
    <property type="term" value="F:aspartic-type endopeptidase activity"/>
    <property type="evidence" value="ECO:0007669"/>
    <property type="project" value="UniProtKB-KW"/>
</dbReference>
<keyword evidence="5 9" id="KW-0378">Hydrolase</keyword>
<evidence type="ECO:0000256" key="4">
    <source>
        <dbReference type="ARBA" id="ARBA00022750"/>
    </source>
</evidence>
<sequence>MKHISTLALAASTIIGAEAINLQKRSNGAPKVVEYEIERKTVVNPLKRDRLRRRQNTISEDLDNEQTLYFANASIGTPAQSFRLHIDTGSSDLWVNVATSSQCENTQQNDCSISGTYAPNSSSTYEYVNSLFNISYVDGSGSSGDYATDVFRIGGAELQNQQLGIGYVSSSEEGILGIGYPTNEAILQYSRESYVNVPQHMMQAGLINTNAYSLWLNDLDASKGSILFGGVNTEKYTGSLQTLPIIQEQGIYAEFIIALTGVGYNGNDNSIASNLNTAALLDSGSSLMYLPNDVTESIYRMTGAKYSQEYGAAFIDCNMRYNDTTIDFTFSSPTIRVSMSELVLVMGYQGRTPLCILGIAPADGTTPVLGDTFLRSAYVVYDITNNEISLAQTNFNSTGSNIMEITNTSIPDATGVASAVTSVSEQTGGARLGGVPSGSVTSSGIGAVITPGPKGVAALAAVGAAALFAL</sequence>
<evidence type="ECO:0000256" key="2">
    <source>
        <dbReference type="ARBA" id="ARBA00022670"/>
    </source>
</evidence>
<dbReference type="InterPro" id="IPR033121">
    <property type="entry name" value="PEPTIDASE_A1"/>
</dbReference>
<keyword evidence="4 9" id="KW-0064">Aspartyl protease</keyword>
<organism evidence="12 13">
    <name type="scientific">Aureobasidium namibiae CBS 147.97</name>
    <dbReference type="NCBI Taxonomy" id="1043004"/>
    <lineage>
        <taxon>Eukaryota</taxon>
        <taxon>Fungi</taxon>
        <taxon>Dikarya</taxon>
        <taxon>Ascomycota</taxon>
        <taxon>Pezizomycotina</taxon>
        <taxon>Dothideomycetes</taxon>
        <taxon>Dothideomycetidae</taxon>
        <taxon>Dothideales</taxon>
        <taxon>Saccotheciaceae</taxon>
        <taxon>Aureobasidium</taxon>
    </lineage>
</organism>
<dbReference type="PROSITE" id="PS51767">
    <property type="entry name" value="PEPTIDASE_A1"/>
    <property type="match status" value="1"/>
</dbReference>
<evidence type="ECO:0000256" key="10">
    <source>
        <dbReference type="SAM" id="SignalP"/>
    </source>
</evidence>
<feature type="signal peptide" evidence="10">
    <location>
        <begin position="1"/>
        <end position="19"/>
    </location>
</feature>
<reference evidence="12 13" key="1">
    <citation type="journal article" date="2014" name="BMC Genomics">
        <title>Genome sequencing of four Aureobasidium pullulans varieties: biotechnological potential, stress tolerance, and description of new species.</title>
        <authorList>
            <person name="Gostin Ar C."/>
            <person name="Ohm R.A."/>
            <person name="Kogej T."/>
            <person name="Sonjak S."/>
            <person name="Turk M."/>
            <person name="Zajc J."/>
            <person name="Zalar P."/>
            <person name="Grube M."/>
            <person name="Sun H."/>
            <person name="Han J."/>
            <person name="Sharma A."/>
            <person name="Chiniquy J."/>
            <person name="Ngan C.Y."/>
            <person name="Lipzen A."/>
            <person name="Barry K."/>
            <person name="Grigoriev I.V."/>
            <person name="Gunde-Cimerman N."/>
        </authorList>
    </citation>
    <scope>NUCLEOTIDE SEQUENCE [LARGE SCALE GENOMIC DNA]</scope>
    <source>
        <strain evidence="12 13">CBS 147.97</strain>
    </source>
</reference>
<dbReference type="PANTHER" id="PTHR47966:SF65">
    <property type="entry name" value="ASPARTIC-TYPE ENDOPEPTIDASE"/>
    <property type="match status" value="1"/>
</dbReference>
<protein>
    <recommendedName>
        <fullName evidence="7">Probable aspartic-type endopeptidase OPSB</fullName>
    </recommendedName>
    <alternativeName>
        <fullName evidence="6">Probable aspartic-type endopeptidase opsB</fullName>
    </alternativeName>
</protein>
<feature type="domain" description="Peptidase A1" evidence="11">
    <location>
        <begin position="69"/>
        <end position="391"/>
    </location>
</feature>
<dbReference type="EMBL" id="KL584703">
    <property type="protein sequence ID" value="KEQ77246.1"/>
    <property type="molecule type" value="Genomic_DNA"/>
</dbReference>
<dbReference type="FunFam" id="2.40.70.10:FF:000011">
    <property type="entry name" value="Aspartic protease"/>
    <property type="match status" value="1"/>
</dbReference>
<feature type="active site" evidence="8">
    <location>
        <position position="282"/>
    </location>
</feature>
<dbReference type="AlphaFoldDB" id="A0A074XRP7"/>
<dbReference type="InterPro" id="IPR001461">
    <property type="entry name" value="Aspartic_peptidase_A1"/>
</dbReference>
<evidence type="ECO:0000256" key="1">
    <source>
        <dbReference type="ARBA" id="ARBA00007447"/>
    </source>
</evidence>
<dbReference type="PANTHER" id="PTHR47966">
    <property type="entry name" value="BETA-SITE APP-CLEAVING ENZYME, ISOFORM A-RELATED"/>
    <property type="match status" value="1"/>
</dbReference>
<keyword evidence="3 10" id="KW-0732">Signal</keyword>
<proteinExistence type="inferred from homology"/>
<dbReference type="RefSeq" id="XP_013431466.1">
    <property type="nucleotide sequence ID" value="XM_013576012.1"/>
</dbReference>
<dbReference type="InterPro" id="IPR033876">
    <property type="entry name" value="SAP-like"/>
</dbReference>
<feature type="chain" id="PRO_5001702527" description="Probable aspartic-type endopeptidase OPSB" evidence="10">
    <location>
        <begin position="20"/>
        <end position="470"/>
    </location>
</feature>